<evidence type="ECO:0000259" key="1">
    <source>
        <dbReference type="PROSITE" id="PS51186"/>
    </source>
</evidence>
<organism evidence="2 3">
    <name type="scientific">Gracilibacillus ureilyticus</name>
    <dbReference type="NCBI Taxonomy" id="531814"/>
    <lineage>
        <taxon>Bacteria</taxon>
        <taxon>Bacillati</taxon>
        <taxon>Bacillota</taxon>
        <taxon>Bacilli</taxon>
        <taxon>Bacillales</taxon>
        <taxon>Bacillaceae</taxon>
        <taxon>Gracilibacillus</taxon>
    </lineage>
</organism>
<evidence type="ECO:0000313" key="2">
    <source>
        <dbReference type="EMBL" id="SES18757.1"/>
    </source>
</evidence>
<dbReference type="GO" id="GO:0016747">
    <property type="term" value="F:acyltransferase activity, transferring groups other than amino-acyl groups"/>
    <property type="evidence" value="ECO:0007669"/>
    <property type="project" value="InterPro"/>
</dbReference>
<dbReference type="Proteomes" id="UP000199687">
    <property type="component" value="Unassembled WGS sequence"/>
</dbReference>
<sequence length="135" mass="15711">MKLQFKNTIPSKTDFHQLFKTTGWDAHRKFSEDKLMNAISNSWYLLSVYHNERLIGFGRVISDGVYQTFICDMMVHPDYQNKGIGSKVFRMLLEKCEESGIKWVQLSCARGKTGFYEKFGFKHRPADGPGMQKFI</sequence>
<dbReference type="AlphaFoldDB" id="A0A1H9VBZ9"/>
<dbReference type="CDD" id="cd04301">
    <property type="entry name" value="NAT_SF"/>
    <property type="match status" value="1"/>
</dbReference>
<proteinExistence type="predicted"/>
<feature type="domain" description="N-acetyltransferase" evidence="1">
    <location>
        <begin position="3"/>
        <end position="135"/>
    </location>
</feature>
<dbReference type="Gene3D" id="3.40.630.30">
    <property type="match status" value="1"/>
</dbReference>
<keyword evidence="3" id="KW-1185">Reference proteome</keyword>
<dbReference type="SUPFAM" id="SSF55729">
    <property type="entry name" value="Acyl-CoA N-acyltransferases (Nat)"/>
    <property type="match status" value="1"/>
</dbReference>
<dbReference type="PANTHER" id="PTHR43233">
    <property type="entry name" value="FAMILY N-ACETYLTRANSFERASE, PUTATIVE (AFU_ORTHOLOGUE AFUA_6G03350)-RELATED"/>
    <property type="match status" value="1"/>
</dbReference>
<name>A0A1H9VBZ9_9BACI</name>
<dbReference type="InterPro" id="IPR000182">
    <property type="entry name" value="GNAT_dom"/>
</dbReference>
<dbReference type="InterPro" id="IPR053144">
    <property type="entry name" value="Acetyltransferase_Butenolide"/>
</dbReference>
<dbReference type="Pfam" id="PF00583">
    <property type="entry name" value="Acetyltransf_1"/>
    <property type="match status" value="1"/>
</dbReference>
<dbReference type="InterPro" id="IPR016181">
    <property type="entry name" value="Acyl_CoA_acyltransferase"/>
</dbReference>
<gene>
    <name evidence="2" type="ORF">SAMN04487944_12277</name>
</gene>
<dbReference type="RefSeq" id="WP_089743590.1">
    <property type="nucleotide sequence ID" value="NZ_FOGL01000022.1"/>
</dbReference>
<accession>A0A1H9VBZ9</accession>
<reference evidence="2 3" key="1">
    <citation type="submission" date="2016-10" db="EMBL/GenBank/DDBJ databases">
        <authorList>
            <person name="de Groot N.N."/>
        </authorList>
    </citation>
    <scope>NUCLEOTIDE SEQUENCE [LARGE SCALE GENOMIC DNA]</scope>
    <source>
        <strain evidence="2 3">CGMCC 1.7727</strain>
    </source>
</reference>
<dbReference type="PROSITE" id="PS51186">
    <property type="entry name" value="GNAT"/>
    <property type="match status" value="1"/>
</dbReference>
<dbReference type="STRING" id="531814.SAMN04487944_12277"/>
<keyword evidence="2" id="KW-0808">Transferase</keyword>
<dbReference type="PANTHER" id="PTHR43233:SF1">
    <property type="entry name" value="FAMILY N-ACETYLTRANSFERASE, PUTATIVE (AFU_ORTHOLOGUE AFUA_6G03350)-RELATED"/>
    <property type="match status" value="1"/>
</dbReference>
<dbReference type="OrthoDB" id="9775804at2"/>
<evidence type="ECO:0000313" key="3">
    <source>
        <dbReference type="Proteomes" id="UP000199687"/>
    </source>
</evidence>
<protein>
    <submittedName>
        <fullName evidence="2">Acetyltransferase (GNAT) domain-containing protein</fullName>
    </submittedName>
</protein>
<dbReference type="EMBL" id="FOGL01000022">
    <property type="protein sequence ID" value="SES18757.1"/>
    <property type="molecule type" value="Genomic_DNA"/>
</dbReference>